<dbReference type="EMBL" id="SEOQ01000229">
    <property type="protein sequence ID" value="TFY66646.1"/>
    <property type="molecule type" value="Genomic_DNA"/>
</dbReference>
<dbReference type="OrthoDB" id="10443790at2759"/>
<name>A0A4Y9YVN4_9AGAM</name>
<sequence length="165" mass="18731">MSYHPYAAARDQRASANSSAPRTSIPTTSYTNISSLPGSSAGNELWDTSTLDIDEEVFPILALIEREKQEAKLARAQGRISGKRYGQILIDCLAKTTIECNKERLTLQRAMRGECSWEELQRNSGWTDAVSDRLKKETERTTWVQMESERRSQARKFPRTVTRGM</sequence>
<proteinExistence type="predicted"/>
<comment type="caution">
    <text evidence="2">The sequence shown here is derived from an EMBL/GenBank/DDBJ whole genome shotgun (WGS) entry which is preliminary data.</text>
</comment>
<evidence type="ECO:0000256" key="1">
    <source>
        <dbReference type="SAM" id="MobiDB-lite"/>
    </source>
</evidence>
<feature type="compositionally biased region" description="Polar residues" evidence="1">
    <location>
        <begin position="14"/>
        <end position="35"/>
    </location>
</feature>
<dbReference type="AlphaFoldDB" id="A0A4Y9YVN4"/>
<evidence type="ECO:0000313" key="2">
    <source>
        <dbReference type="EMBL" id="TFY66646.1"/>
    </source>
</evidence>
<evidence type="ECO:0000313" key="3">
    <source>
        <dbReference type="Proteomes" id="UP000298327"/>
    </source>
</evidence>
<feature type="region of interest" description="Disordered" evidence="1">
    <location>
        <begin position="1"/>
        <end position="35"/>
    </location>
</feature>
<reference evidence="2 3" key="1">
    <citation type="submission" date="2019-02" db="EMBL/GenBank/DDBJ databases">
        <title>Genome sequencing of the rare red list fungi Dentipellis fragilis.</title>
        <authorList>
            <person name="Buettner E."/>
            <person name="Kellner H."/>
        </authorList>
    </citation>
    <scope>NUCLEOTIDE SEQUENCE [LARGE SCALE GENOMIC DNA]</scope>
    <source>
        <strain evidence="2 3">DSM 105465</strain>
    </source>
</reference>
<gene>
    <name evidence="2" type="ORF">EVG20_g4439</name>
</gene>
<dbReference type="Proteomes" id="UP000298327">
    <property type="component" value="Unassembled WGS sequence"/>
</dbReference>
<keyword evidence="3" id="KW-1185">Reference proteome</keyword>
<protein>
    <submittedName>
        <fullName evidence="2">Uncharacterized protein</fullName>
    </submittedName>
</protein>
<accession>A0A4Y9YVN4</accession>
<organism evidence="2 3">
    <name type="scientific">Dentipellis fragilis</name>
    <dbReference type="NCBI Taxonomy" id="205917"/>
    <lineage>
        <taxon>Eukaryota</taxon>
        <taxon>Fungi</taxon>
        <taxon>Dikarya</taxon>
        <taxon>Basidiomycota</taxon>
        <taxon>Agaricomycotina</taxon>
        <taxon>Agaricomycetes</taxon>
        <taxon>Russulales</taxon>
        <taxon>Hericiaceae</taxon>
        <taxon>Dentipellis</taxon>
    </lineage>
</organism>